<feature type="non-terminal residue" evidence="1">
    <location>
        <position position="1"/>
    </location>
</feature>
<name>X1D0U7_9ZZZZ</name>
<sequence length="241" mass="28186">SALGQFTFRNQCPTDQVPDFRNCYLLQLDYLGPRVWEYVNGRIQWVHDFGLQLPRDRWCNIEITWWNYPPYDDKHPLAIQFRAYYAGSWHDYGRAEREIARWHDSAINRVGLRPFYDDNYFDDTEIHAPVFPPPGAKLIYTSIRSAIWYSDPYATWVEWDLSAIIPAEATVVEVRISSLANNIAGVRPTGSDLNRNFWVGAPPYSSDFSIQCEVGIDRKIETKRDYDSAVQFIIMGYWIPQ</sequence>
<comment type="caution">
    <text evidence="1">The sequence shown here is derived from an EMBL/GenBank/DDBJ whole genome shotgun (WGS) entry which is preliminary data.</text>
</comment>
<proteinExistence type="predicted"/>
<dbReference type="AlphaFoldDB" id="X1D0U7"/>
<dbReference type="EMBL" id="BART01024208">
    <property type="protein sequence ID" value="GAH01880.1"/>
    <property type="molecule type" value="Genomic_DNA"/>
</dbReference>
<gene>
    <name evidence="1" type="ORF">S01H4_43810</name>
</gene>
<evidence type="ECO:0000313" key="1">
    <source>
        <dbReference type="EMBL" id="GAH01880.1"/>
    </source>
</evidence>
<reference evidence="1" key="1">
    <citation type="journal article" date="2014" name="Front. Microbiol.">
        <title>High frequency of phylogenetically diverse reductive dehalogenase-homologous genes in deep subseafloor sedimentary metagenomes.</title>
        <authorList>
            <person name="Kawai M."/>
            <person name="Futagami T."/>
            <person name="Toyoda A."/>
            <person name="Takaki Y."/>
            <person name="Nishi S."/>
            <person name="Hori S."/>
            <person name="Arai W."/>
            <person name="Tsubouchi T."/>
            <person name="Morono Y."/>
            <person name="Uchiyama I."/>
            <person name="Ito T."/>
            <person name="Fujiyama A."/>
            <person name="Inagaki F."/>
            <person name="Takami H."/>
        </authorList>
    </citation>
    <scope>NUCLEOTIDE SEQUENCE</scope>
    <source>
        <strain evidence="1">Expedition CK06-06</strain>
    </source>
</reference>
<protein>
    <submittedName>
        <fullName evidence="1">Uncharacterized protein</fullName>
    </submittedName>
</protein>
<accession>X1D0U7</accession>
<organism evidence="1">
    <name type="scientific">marine sediment metagenome</name>
    <dbReference type="NCBI Taxonomy" id="412755"/>
    <lineage>
        <taxon>unclassified sequences</taxon>
        <taxon>metagenomes</taxon>
        <taxon>ecological metagenomes</taxon>
    </lineage>
</organism>